<accession>A0ABV6TDF2</accession>
<keyword evidence="2 4" id="KW-0560">Oxidoreductase</keyword>
<dbReference type="Proteomes" id="UP001589887">
    <property type="component" value="Unassembled WGS sequence"/>
</dbReference>
<reference evidence="4 5" key="1">
    <citation type="submission" date="2024-09" db="EMBL/GenBank/DDBJ databases">
        <authorList>
            <person name="Sun Q."/>
            <person name="Mori K."/>
        </authorList>
    </citation>
    <scope>NUCLEOTIDE SEQUENCE [LARGE SCALE GENOMIC DNA]</scope>
    <source>
        <strain evidence="4 5">JCM 4557</strain>
    </source>
</reference>
<dbReference type="InterPro" id="IPR050268">
    <property type="entry name" value="NADH-dep_flavin_reductase"/>
</dbReference>
<evidence type="ECO:0000259" key="3">
    <source>
        <dbReference type="SMART" id="SM00903"/>
    </source>
</evidence>
<gene>
    <name evidence="4" type="ORF">ACFH04_08770</name>
</gene>
<evidence type="ECO:0000256" key="1">
    <source>
        <dbReference type="ARBA" id="ARBA00008898"/>
    </source>
</evidence>
<dbReference type="EC" id="1.5.1.-" evidence="4"/>
<organism evidence="4 5">
    <name type="scientific">Streptomyces noboritoensis</name>
    <dbReference type="NCBI Taxonomy" id="67337"/>
    <lineage>
        <taxon>Bacteria</taxon>
        <taxon>Bacillati</taxon>
        <taxon>Actinomycetota</taxon>
        <taxon>Actinomycetes</taxon>
        <taxon>Kitasatosporales</taxon>
        <taxon>Streptomycetaceae</taxon>
        <taxon>Streptomyces</taxon>
    </lineage>
</organism>
<sequence>MTDASIVVPQSVAPEAFRTLMSEFPTGVAVVMTYDRAGRPWGMTCSSLCSLSVTPPTLLVCLRRQSPTLAALLQTGTFAVNLLHGDARAVGELFSSGAADRFDRVSWRWGGGGPHVGQDTHAIADCRVVRTADGGTHVIVFGEVFAVTTAPGRSPLLYGRQRYSTWSDN</sequence>
<evidence type="ECO:0000256" key="2">
    <source>
        <dbReference type="ARBA" id="ARBA00023002"/>
    </source>
</evidence>
<dbReference type="PANTHER" id="PTHR30466:SF11">
    <property type="entry name" value="FLAVIN-DEPENDENT MONOOXYGENASE, REDUCTASE SUBUNIT HSAB"/>
    <property type="match status" value="1"/>
</dbReference>
<dbReference type="EMBL" id="JBHMQV010000009">
    <property type="protein sequence ID" value="MFC0843806.1"/>
    <property type="molecule type" value="Genomic_DNA"/>
</dbReference>
<evidence type="ECO:0000313" key="4">
    <source>
        <dbReference type="EMBL" id="MFC0843806.1"/>
    </source>
</evidence>
<keyword evidence="5" id="KW-1185">Reference proteome</keyword>
<dbReference type="RefSeq" id="WP_394317558.1">
    <property type="nucleotide sequence ID" value="NZ_JBHMQV010000009.1"/>
</dbReference>
<comment type="caution">
    <text evidence="4">The sequence shown here is derived from an EMBL/GenBank/DDBJ whole genome shotgun (WGS) entry which is preliminary data.</text>
</comment>
<dbReference type="GO" id="GO:0016491">
    <property type="term" value="F:oxidoreductase activity"/>
    <property type="evidence" value="ECO:0007669"/>
    <property type="project" value="UniProtKB-KW"/>
</dbReference>
<dbReference type="InterPro" id="IPR002563">
    <property type="entry name" value="Flavin_Rdtase-like_dom"/>
</dbReference>
<dbReference type="SMART" id="SM00903">
    <property type="entry name" value="Flavin_Reduct"/>
    <property type="match status" value="1"/>
</dbReference>
<dbReference type="Pfam" id="PF01613">
    <property type="entry name" value="Flavin_Reduct"/>
    <property type="match status" value="1"/>
</dbReference>
<evidence type="ECO:0000313" key="5">
    <source>
        <dbReference type="Proteomes" id="UP001589887"/>
    </source>
</evidence>
<dbReference type="PANTHER" id="PTHR30466">
    <property type="entry name" value="FLAVIN REDUCTASE"/>
    <property type="match status" value="1"/>
</dbReference>
<dbReference type="SUPFAM" id="SSF50475">
    <property type="entry name" value="FMN-binding split barrel"/>
    <property type="match status" value="1"/>
</dbReference>
<comment type="similarity">
    <text evidence="1">Belongs to the non-flavoprotein flavin reductase family.</text>
</comment>
<protein>
    <submittedName>
        <fullName evidence="4">Flavin reductase family protein</fullName>
        <ecNumber evidence="4">1.5.1.-</ecNumber>
    </submittedName>
</protein>
<feature type="domain" description="Flavin reductase like" evidence="3">
    <location>
        <begin position="21"/>
        <end position="165"/>
    </location>
</feature>
<dbReference type="Gene3D" id="2.30.110.10">
    <property type="entry name" value="Electron Transport, Fmn-binding Protein, Chain A"/>
    <property type="match status" value="1"/>
</dbReference>
<dbReference type="InterPro" id="IPR012349">
    <property type="entry name" value="Split_barrel_FMN-bd"/>
</dbReference>
<proteinExistence type="inferred from homology"/>
<name>A0ABV6TDF2_9ACTN</name>